<dbReference type="AlphaFoldDB" id="A0A086SYS7"/>
<sequence length="130" mass="13356">MPTGARQSRAPRGPSLATTQLVLGVRPEAHRAASADPAFGYSGTGARAVVEIACGDATGGPQKPGPIILDSLPWRLRVVDSTPCLTDGPSPTANGPVFPGGTKIANLLKSAPMMSRGPEGDNDSLISRLW</sequence>
<keyword evidence="3" id="KW-1185">Reference proteome</keyword>
<gene>
    <name evidence="2" type="ORF">ACRE_069950</name>
</gene>
<organism evidence="2 3">
    <name type="scientific">Hapsidospora chrysogenum (strain ATCC 11550 / CBS 779.69 / DSM 880 / IAM 14645 / JCM 23072 / IMI 49137)</name>
    <name type="common">Acremonium chrysogenum</name>
    <dbReference type="NCBI Taxonomy" id="857340"/>
    <lineage>
        <taxon>Eukaryota</taxon>
        <taxon>Fungi</taxon>
        <taxon>Dikarya</taxon>
        <taxon>Ascomycota</taxon>
        <taxon>Pezizomycotina</taxon>
        <taxon>Sordariomycetes</taxon>
        <taxon>Hypocreomycetidae</taxon>
        <taxon>Hypocreales</taxon>
        <taxon>Bionectriaceae</taxon>
        <taxon>Hapsidospora</taxon>
    </lineage>
</organism>
<evidence type="ECO:0000313" key="2">
    <source>
        <dbReference type="EMBL" id="KFH42259.1"/>
    </source>
</evidence>
<accession>A0A086SYS7</accession>
<dbReference type="EMBL" id="JPKY01000099">
    <property type="protein sequence ID" value="KFH42259.1"/>
    <property type="molecule type" value="Genomic_DNA"/>
</dbReference>
<proteinExistence type="predicted"/>
<dbReference type="HOGENOM" id="CLU_1937484_0_0_1"/>
<comment type="caution">
    <text evidence="2">The sequence shown here is derived from an EMBL/GenBank/DDBJ whole genome shotgun (WGS) entry which is preliminary data.</text>
</comment>
<evidence type="ECO:0000313" key="3">
    <source>
        <dbReference type="Proteomes" id="UP000029964"/>
    </source>
</evidence>
<name>A0A086SYS7_HAPC1</name>
<feature type="region of interest" description="Disordered" evidence="1">
    <location>
        <begin position="111"/>
        <end position="130"/>
    </location>
</feature>
<dbReference type="Proteomes" id="UP000029964">
    <property type="component" value="Unassembled WGS sequence"/>
</dbReference>
<reference evidence="3" key="1">
    <citation type="journal article" date="2014" name="Genome Announc.">
        <title>Genome sequence and annotation of Acremonium chrysogenum, producer of the beta-lactam antibiotic cephalosporin C.</title>
        <authorList>
            <person name="Terfehr D."/>
            <person name="Dahlmann T.A."/>
            <person name="Specht T."/>
            <person name="Zadra I."/>
            <person name="Kuernsteiner H."/>
            <person name="Kueck U."/>
        </authorList>
    </citation>
    <scope>NUCLEOTIDE SEQUENCE [LARGE SCALE GENOMIC DNA]</scope>
    <source>
        <strain evidence="3">ATCC 11550 / CBS 779.69 / DSM 880 / IAM 14645 / JCM 23072 / IMI 49137</strain>
    </source>
</reference>
<evidence type="ECO:0000256" key="1">
    <source>
        <dbReference type="SAM" id="MobiDB-lite"/>
    </source>
</evidence>
<protein>
    <submittedName>
        <fullName evidence="2">Uncharacterized protein</fullName>
    </submittedName>
</protein>